<dbReference type="GO" id="GO:1990904">
    <property type="term" value="C:ribonucleoprotein complex"/>
    <property type="evidence" value="ECO:0007669"/>
    <property type="project" value="UniProtKB-KW"/>
</dbReference>
<dbReference type="GO" id="GO:0005840">
    <property type="term" value="C:ribosome"/>
    <property type="evidence" value="ECO:0007669"/>
    <property type="project" value="UniProtKB-KW"/>
</dbReference>
<dbReference type="HAMAP" id="MF_01363">
    <property type="entry name" value="Ribosomal_bL21"/>
    <property type="match status" value="1"/>
</dbReference>
<protein>
    <recommendedName>
        <fullName evidence="6">Large ribosomal subunit protein bL21</fullName>
    </recommendedName>
</protein>
<comment type="similarity">
    <text evidence="1 6 7">Belongs to the bacterial ribosomal protein bL21 family.</text>
</comment>
<dbReference type="PANTHER" id="PTHR21349">
    <property type="entry name" value="50S RIBOSOMAL PROTEIN L21"/>
    <property type="match status" value="1"/>
</dbReference>
<dbReference type="InterPro" id="IPR036164">
    <property type="entry name" value="bL21-like_sf"/>
</dbReference>
<evidence type="ECO:0000256" key="4">
    <source>
        <dbReference type="ARBA" id="ARBA00022980"/>
    </source>
</evidence>
<comment type="function">
    <text evidence="6 7">This protein binds to 23S rRNA in the presence of protein L20.</text>
</comment>
<dbReference type="InterPro" id="IPR018258">
    <property type="entry name" value="Ribosomal_bL21_CS"/>
</dbReference>
<dbReference type="GO" id="GO:0006412">
    <property type="term" value="P:translation"/>
    <property type="evidence" value="ECO:0007669"/>
    <property type="project" value="UniProtKB-UniRule"/>
</dbReference>
<dbReference type="NCBIfam" id="TIGR00061">
    <property type="entry name" value="L21"/>
    <property type="match status" value="1"/>
</dbReference>
<evidence type="ECO:0000256" key="6">
    <source>
        <dbReference type="HAMAP-Rule" id="MF_01363"/>
    </source>
</evidence>
<dbReference type="InterPro" id="IPR028909">
    <property type="entry name" value="bL21-like"/>
</dbReference>
<name>A0A2M8QDZ6_9CHLR</name>
<dbReference type="Pfam" id="PF00829">
    <property type="entry name" value="Ribosomal_L21p"/>
    <property type="match status" value="1"/>
</dbReference>
<comment type="caution">
    <text evidence="8">The sequence shown here is derived from an EMBL/GenBank/DDBJ whole genome shotgun (WGS) entry which is preliminary data.</text>
</comment>
<dbReference type="GO" id="GO:0003735">
    <property type="term" value="F:structural constituent of ribosome"/>
    <property type="evidence" value="ECO:0007669"/>
    <property type="project" value="InterPro"/>
</dbReference>
<evidence type="ECO:0000256" key="3">
    <source>
        <dbReference type="ARBA" id="ARBA00022884"/>
    </source>
</evidence>
<evidence type="ECO:0000256" key="7">
    <source>
        <dbReference type="RuleBase" id="RU000562"/>
    </source>
</evidence>
<evidence type="ECO:0000313" key="8">
    <source>
        <dbReference type="EMBL" id="PJF48026.1"/>
    </source>
</evidence>
<evidence type="ECO:0000256" key="5">
    <source>
        <dbReference type="ARBA" id="ARBA00023274"/>
    </source>
</evidence>
<dbReference type="SUPFAM" id="SSF141091">
    <property type="entry name" value="L21p-like"/>
    <property type="match status" value="1"/>
</dbReference>
<dbReference type="InterPro" id="IPR001787">
    <property type="entry name" value="Ribosomal_bL21"/>
</dbReference>
<keyword evidence="3 6" id="KW-0694">RNA-binding</keyword>
<sequence>MYAVVELSGRQYRVSPGDEIYVEKLEAEAGSELKLPVLLISDDDGVQVGKPRISGREISARVLGQEKGEKLIVFKYKPKKRYRKKAGHRQTYTKLKIMG</sequence>
<keyword evidence="5 6" id="KW-0687">Ribonucleoprotein</keyword>
<proteinExistence type="inferred from homology"/>
<gene>
    <name evidence="6 8" type="primary">rplU</name>
    <name evidence="8" type="ORF">CUN48_05485</name>
</gene>
<organism evidence="8 9">
    <name type="scientific">Candidatus Thermofonsia Clade 3 bacterium</name>
    <dbReference type="NCBI Taxonomy" id="2364212"/>
    <lineage>
        <taxon>Bacteria</taxon>
        <taxon>Bacillati</taxon>
        <taxon>Chloroflexota</taxon>
        <taxon>Candidatus Thermofontia</taxon>
        <taxon>Candidatus Thermofonsia Clade 3</taxon>
    </lineage>
</organism>
<accession>A0A2M8QDZ6</accession>
<dbReference type="PANTHER" id="PTHR21349:SF0">
    <property type="entry name" value="LARGE RIBOSOMAL SUBUNIT PROTEIN BL21M"/>
    <property type="match status" value="1"/>
</dbReference>
<keyword evidence="4 6" id="KW-0689">Ribosomal protein</keyword>
<keyword evidence="2 6" id="KW-0699">rRNA-binding</keyword>
<evidence type="ECO:0000256" key="2">
    <source>
        <dbReference type="ARBA" id="ARBA00022730"/>
    </source>
</evidence>
<dbReference type="GO" id="GO:0019843">
    <property type="term" value="F:rRNA binding"/>
    <property type="evidence" value="ECO:0007669"/>
    <property type="project" value="UniProtKB-UniRule"/>
</dbReference>
<reference evidence="8 9" key="1">
    <citation type="submission" date="2017-11" db="EMBL/GenBank/DDBJ databases">
        <title>Evolution of Phototrophy in the Chloroflexi Phylum Driven by Horizontal Gene Transfer.</title>
        <authorList>
            <person name="Ward L.M."/>
            <person name="Hemp J."/>
            <person name="Shih P.M."/>
            <person name="Mcglynn S.E."/>
            <person name="Fischer W."/>
        </authorList>
    </citation>
    <scope>NUCLEOTIDE SEQUENCE [LARGE SCALE GENOMIC DNA]</scope>
    <source>
        <strain evidence="8">JP3_7</strain>
    </source>
</reference>
<evidence type="ECO:0000256" key="1">
    <source>
        <dbReference type="ARBA" id="ARBA00008563"/>
    </source>
</evidence>
<evidence type="ECO:0000313" key="9">
    <source>
        <dbReference type="Proteomes" id="UP000230790"/>
    </source>
</evidence>
<dbReference type="Proteomes" id="UP000230790">
    <property type="component" value="Unassembled WGS sequence"/>
</dbReference>
<comment type="subunit">
    <text evidence="6">Part of the 50S ribosomal subunit. Contacts protein L20.</text>
</comment>
<dbReference type="GO" id="GO:0005737">
    <property type="term" value="C:cytoplasm"/>
    <property type="evidence" value="ECO:0007669"/>
    <property type="project" value="UniProtKB-ARBA"/>
</dbReference>
<dbReference type="PROSITE" id="PS01169">
    <property type="entry name" value="RIBOSOMAL_L21"/>
    <property type="match status" value="1"/>
</dbReference>
<dbReference type="EMBL" id="PGTN01000026">
    <property type="protein sequence ID" value="PJF48026.1"/>
    <property type="molecule type" value="Genomic_DNA"/>
</dbReference>
<dbReference type="AlphaFoldDB" id="A0A2M8QDZ6"/>